<protein>
    <recommendedName>
        <fullName evidence="2">Phage tail assembly protein</fullName>
    </recommendedName>
</protein>
<dbReference type="AlphaFoldDB" id="A0A644SVG2"/>
<name>A0A644SVG2_9ZZZZ</name>
<evidence type="ECO:0000313" key="1">
    <source>
        <dbReference type="EMBL" id="MPL58603.1"/>
    </source>
</evidence>
<evidence type="ECO:0008006" key="2">
    <source>
        <dbReference type="Google" id="ProtNLM"/>
    </source>
</evidence>
<dbReference type="EMBL" id="VSSQ01000007">
    <property type="protein sequence ID" value="MPL58603.1"/>
    <property type="molecule type" value="Genomic_DNA"/>
</dbReference>
<reference evidence="1" key="1">
    <citation type="submission" date="2019-08" db="EMBL/GenBank/DDBJ databases">
        <authorList>
            <person name="Kucharzyk K."/>
            <person name="Murdoch R.W."/>
            <person name="Higgins S."/>
            <person name="Loffler F."/>
        </authorList>
    </citation>
    <scope>NUCLEOTIDE SEQUENCE</scope>
</reference>
<accession>A0A644SVG2</accession>
<gene>
    <name evidence="1" type="ORF">SDC9_04137</name>
</gene>
<sequence>MKITFDKPFEFEGKTFEGLDLNLDALTGRHLIDAATEARALGDKSPVMELSKTYQAVLAAKASKMSADMIIALPGKEFSRVTLQVANFLFE</sequence>
<comment type="caution">
    <text evidence="1">The sequence shown here is derived from an EMBL/GenBank/DDBJ whole genome shotgun (WGS) entry which is preliminary data.</text>
</comment>
<proteinExistence type="predicted"/>
<organism evidence="1">
    <name type="scientific">bioreactor metagenome</name>
    <dbReference type="NCBI Taxonomy" id="1076179"/>
    <lineage>
        <taxon>unclassified sequences</taxon>
        <taxon>metagenomes</taxon>
        <taxon>ecological metagenomes</taxon>
    </lineage>
</organism>